<dbReference type="STRING" id="1407055.NITUZ_30075"/>
<sequence>MPEIICKDCGKKMAHENEDTLKVEEAVHKKFCRKKPGESYSYMHRDPQHMSTFDQERAADQKGKPITK</sequence>
<protein>
    <submittedName>
        <fullName evidence="2">Uncharacterized protein</fullName>
    </submittedName>
</protein>
<dbReference type="EMBL" id="CBTY010000008">
    <property type="protein sequence ID" value="CDI05383.1"/>
    <property type="molecule type" value="Genomic_DNA"/>
</dbReference>
<organism evidence="2 3">
    <name type="scientific">Candidatus Nitrosotenuis uzonensis</name>
    <dbReference type="NCBI Taxonomy" id="1407055"/>
    <lineage>
        <taxon>Archaea</taxon>
        <taxon>Nitrososphaerota</taxon>
        <taxon>Candidatus Nitrosotenuis</taxon>
    </lineage>
</organism>
<dbReference type="AlphaFoldDB" id="V6ASG3"/>
<name>V6ASG3_9ARCH</name>
<reference evidence="2 3" key="1">
    <citation type="journal article" date="2013" name="PLoS ONE">
        <title>Enrichment and Genome Sequence of the Group I.1a Ammonia-Oxidizing Archaeon ?Ca. Nitrosotenuis uzonensis? Representing a Clade Globally.</title>
        <authorList>
            <person name="Lebedeva E.V."/>
            <person name="Hatzenpichler R."/>
            <person name="Pelletier E."/>
            <person name="Schuster N."/>
            <person name="Hauzmayer S."/>
            <person name="Bulaev A."/>
            <person name="Grigor'eva N.V."/>
            <person name="Galushko A."/>
            <person name="Schmid M."/>
            <person name="Palatinszky M."/>
            <person name="Le Paslier D."/>
            <person name="Daims H."/>
            <person name="Wagner M."/>
        </authorList>
    </citation>
    <scope>NUCLEOTIDE SEQUENCE [LARGE SCALE GENOMIC DNA]</scope>
    <source>
        <strain evidence="2 3">N4</strain>
    </source>
</reference>
<keyword evidence="3" id="KW-1185">Reference proteome</keyword>
<proteinExistence type="predicted"/>
<evidence type="ECO:0000313" key="3">
    <source>
        <dbReference type="Proteomes" id="UP000018159"/>
    </source>
</evidence>
<feature type="compositionally biased region" description="Basic and acidic residues" evidence="1">
    <location>
        <begin position="43"/>
        <end position="68"/>
    </location>
</feature>
<accession>V6ASG3</accession>
<dbReference type="OrthoDB" id="7926at2157"/>
<dbReference type="Proteomes" id="UP000018159">
    <property type="component" value="Unassembled WGS sequence"/>
</dbReference>
<feature type="region of interest" description="Disordered" evidence="1">
    <location>
        <begin position="37"/>
        <end position="68"/>
    </location>
</feature>
<evidence type="ECO:0000256" key="1">
    <source>
        <dbReference type="SAM" id="MobiDB-lite"/>
    </source>
</evidence>
<dbReference type="RefSeq" id="WP_048195125.1">
    <property type="nucleotide sequence ID" value="NZ_CBTY010000008.1"/>
</dbReference>
<evidence type="ECO:0000313" key="2">
    <source>
        <dbReference type="EMBL" id="CDI05383.1"/>
    </source>
</evidence>
<comment type="caution">
    <text evidence="2">The sequence shown here is derived from an EMBL/GenBank/DDBJ whole genome shotgun (WGS) entry which is preliminary data.</text>
</comment>
<gene>
    <name evidence="2" type="ORF">NITUZ_30075</name>
</gene>